<dbReference type="AlphaFoldDB" id="A0A8C9EPY7"/>
<dbReference type="GO" id="GO:0004408">
    <property type="term" value="F:holocytochrome-c synthase activity"/>
    <property type="evidence" value="ECO:0007669"/>
    <property type="project" value="UniProtKB-EC"/>
</dbReference>
<evidence type="ECO:0000256" key="12">
    <source>
        <dbReference type="SAM" id="MobiDB-lite"/>
    </source>
</evidence>
<evidence type="ECO:0000313" key="13">
    <source>
        <dbReference type="Ensembl" id="ENSPSTP00000003866.1"/>
    </source>
</evidence>
<evidence type="ECO:0000256" key="5">
    <source>
        <dbReference type="ARBA" id="ARBA00022792"/>
    </source>
</evidence>
<comment type="catalytic activity">
    <reaction evidence="10">
        <text>holo-[cytochrome c] = apo-[cytochrome c] + heme b</text>
        <dbReference type="Rhea" id="RHEA:22648"/>
        <dbReference type="Rhea" id="RHEA-COMP:10725"/>
        <dbReference type="Rhea" id="RHEA-COMP:10726"/>
        <dbReference type="ChEBI" id="CHEBI:29950"/>
        <dbReference type="ChEBI" id="CHEBI:60344"/>
        <dbReference type="ChEBI" id="CHEBI:83739"/>
        <dbReference type="EC" id="4.4.1.17"/>
    </reaction>
    <physiologicalReaction direction="right-to-left" evidence="10">
        <dbReference type="Rhea" id="RHEA:22650"/>
    </physiologicalReaction>
</comment>
<dbReference type="Ensembl" id="ENSPSTT00000004055.1">
    <property type="protein sequence ID" value="ENSPSTP00000003866.1"/>
    <property type="gene ID" value="ENSPSTG00000002800.1"/>
</dbReference>
<dbReference type="Proteomes" id="UP000694428">
    <property type="component" value="Unplaced"/>
</dbReference>
<keyword evidence="6 11" id="KW-0408">Iron</keyword>
<evidence type="ECO:0000256" key="8">
    <source>
        <dbReference type="ARBA" id="ARBA00023136"/>
    </source>
</evidence>
<feature type="region of interest" description="Disordered" evidence="12">
    <location>
        <begin position="1"/>
        <end position="36"/>
    </location>
</feature>
<evidence type="ECO:0000256" key="11">
    <source>
        <dbReference type="RuleBase" id="RU363130"/>
    </source>
</evidence>
<dbReference type="GO" id="GO:0046872">
    <property type="term" value="F:metal ion binding"/>
    <property type="evidence" value="ECO:0007669"/>
    <property type="project" value="UniProtKB-KW"/>
</dbReference>
<evidence type="ECO:0000256" key="4">
    <source>
        <dbReference type="ARBA" id="ARBA00022723"/>
    </source>
</evidence>
<evidence type="ECO:0000256" key="2">
    <source>
        <dbReference type="ARBA" id="ARBA00007255"/>
    </source>
</evidence>
<reference evidence="13" key="1">
    <citation type="submission" date="2025-08" db="UniProtKB">
        <authorList>
            <consortium name="Ensembl"/>
        </authorList>
    </citation>
    <scope>IDENTIFICATION</scope>
</reference>
<dbReference type="GO" id="GO:0005743">
    <property type="term" value="C:mitochondrial inner membrane"/>
    <property type="evidence" value="ECO:0007669"/>
    <property type="project" value="UniProtKB-SubCell"/>
</dbReference>
<keyword evidence="14" id="KW-1185">Reference proteome</keyword>
<keyword evidence="4 11" id="KW-0479">Metal-binding</keyword>
<dbReference type="EC" id="4.4.1.17" evidence="11"/>
<evidence type="ECO:0000256" key="10">
    <source>
        <dbReference type="ARBA" id="ARBA00023944"/>
    </source>
</evidence>
<comment type="function">
    <text evidence="11">Lyase that catalyzes the covalent linking of the heme group to the cytochrome C apoprotein to produce the mature functional cytochrome.</text>
</comment>
<dbReference type="PANTHER" id="PTHR12743">
    <property type="entry name" value="CYTOCHROME C1 HEME LYASE"/>
    <property type="match status" value="1"/>
</dbReference>
<comment type="similarity">
    <text evidence="2 11">Belongs to the cytochrome c-type heme lyase family.</text>
</comment>
<keyword evidence="9 11" id="KW-0456">Lyase</keyword>
<accession>A0A8C9EPY7</accession>
<evidence type="ECO:0000256" key="9">
    <source>
        <dbReference type="ARBA" id="ARBA00023239"/>
    </source>
</evidence>
<keyword evidence="8 11" id="KW-0472">Membrane</keyword>
<evidence type="ECO:0000256" key="6">
    <source>
        <dbReference type="ARBA" id="ARBA00023004"/>
    </source>
</evidence>
<proteinExistence type="inferred from homology"/>
<organism evidence="13 14">
    <name type="scientific">Pavo cristatus</name>
    <name type="common">Indian peafowl</name>
    <name type="synonym">Blue peafowl</name>
    <dbReference type="NCBI Taxonomy" id="9049"/>
    <lineage>
        <taxon>Eukaryota</taxon>
        <taxon>Metazoa</taxon>
        <taxon>Chordata</taxon>
        <taxon>Craniata</taxon>
        <taxon>Vertebrata</taxon>
        <taxon>Euteleostomi</taxon>
        <taxon>Archelosauria</taxon>
        <taxon>Archosauria</taxon>
        <taxon>Dinosauria</taxon>
        <taxon>Saurischia</taxon>
        <taxon>Theropoda</taxon>
        <taxon>Coelurosauria</taxon>
        <taxon>Aves</taxon>
        <taxon>Neognathae</taxon>
        <taxon>Galloanserae</taxon>
        <taxon>Galliformes</taxon>
        <taxon>Phasianidae</taxon>
        <taxon>Phasianinae</taxon>
        <taxon>Pavo</taxon>
    </lineage>
</organism>
<keyword evidence="5 11" id="KW-0999">Mitochondrion inner membrane</keyword>
<dbReference type="InterPro" id="IPR000511">
    <property type="entry name" value="Holocyt_c/c1_synthase"/>
</dbReference>
<comment type="subcellular location">
    <subcellularLocation>
        <location evidence="1 11">Mitochondrion inner membrane</location>
    </subcellularLocation>
</comment>
<name>A0A8C9EPY7_PAVCR</name>
<evidence type="ECO:0000256" key="7">
    <source>
        <dbReference type="ARBA" id="ARBA00023128"/>
    </source>
</evidence>
<evidence type="ECO:0000313" key="14">
    <source>
        <dbReference type="Proteomes" id="UP000694428"/>
    </source>
</evidence>
<protein>
    <recommendedName>
        <fullName evidence="11">Holocytochrome c-type synthase</fullName>
        <ecNumber evidence="11">4.4.1.17</ecNumber>
    </recommendedName>
</protein>
<keyword evidence="7 11" id="KW-0496">Mitochondrion</keyword>
<sequence length="251" mass="28551">MGLSASSPAATAQSAAEPSKQHQAASPPSECPMHREKMRGCPMHMKTSDRRAENTDNVPAHQERAYEYVACPVKSGASQVNDDIDPSNMVTSTYSFTSWVRSTLLSLCNCWSTVDTLLGITKNLSEAVFLLTWCKQLKLDFVSKSRNYYLCCNCVCRECPCGPSLMRFGGKAKEYSPRARIRSWMGYELPFDRHDWIVDRCGKEVRYVIDYYDGGAVDKNYQFTILDVRPAFDSLSAVWDRMKVAWWRWTS</sequence>
<dbReference type="Pfam" id="PF01265">
    <property type="entry name" value="Cyto_heme_lyase"/>
    <property type="match status" value="1"/>
</dbReference>
<feature type="compositionally biased region" description="Low complexity" evidence="12">
    <location>
        <begin position="1"/>
        <end position="18"/>
    </location>
</feature>
<evidence type="ECO:0000256" key="3">
    <source>
        <dbReference type="ARBA" id="ARBA00022617"/>
    </source>
</evidence>
<evidence type="ECO:0000256" key="1">
    <source>
        <dbReference type="ARBA" id="ARBA00004273"/>
    </source>
</evidence>
<dbReference type="PROSITE" id="PS00822">
    <property type="entry name" value="CYTO_HEME_LYASE_2"/>
    <property type="match status" value="1"/>
</dbReference>
<keyword evidence="3 11" id="KW-0349">Heme</keyword>
<reference evidence="13" key="2">
    <citation type="submission" date="2025-09" db="UniProtKB">
        <authorList>
            <consortium name="Ensembl"/>
        </authorList>
    </citation>
    <scope>IDENTIFICATION</scope>
</reference>
<dbReference type="PANTHER" id="PTHR12743:SF0">
    <property type="entry name" value="HOLOCYTOCHROME C-TYPE SYNTHASE"/>
    <property type="match status" value="1"/>
</dbReference>